<dbReference type="OrthoDB" id="2310204at2759"/>
<accession>A0A067MX61</accession>
<name>A0A067MX61_BOTB1</name>
<dbReference type="AlphaFoldDB" id="A0A067MX61"/>
<evidence type="ECO:0000313" key="2">
    <source>
        <dbReference type="Proteomes" id="UP000027195"/>
    </source>
</evidence>
<dbReference type="EMBL" id="KL198029">
    <property type="protein sequence ID" value="KDQ16146.1"/>
    <property type="molecule type" value="Genomic_DNA"/>
</dbReference>
<dbReference type="STRING" id="930990.A0A067MX61"/>
<gene>
    <name evidence="1" type="ORF">BOTBODRAFT_173417</name>
</gene>
<protein>
    <submittedName>
        <fullName evidence="1">Uncharacterized protein</fullName>
    </submittedName>
</protein>
<dbReference type="Proteomes" id="UP000027195">
    <property type="component" value="Unassembled WGS sequence"/>
</dbReference>
<evidence type="ECO:0000313" key="1">
    <source>
        <dbReference type="EMBL" id="KDQ16146.1"/>
    </source>
</evidence>
<sequence>MLYVSGVPHLKRDDVDSMAYIAPASNGGSQLDQSAGLGEPLNVIISALSSPSVLTTEGIEDYARSFNFSTECFDLHIGNKQTANLGDGQGYQDEIAVMRQDFGNPDLGTCLESLAGGNHFRFWRQNTTGAYFLAASKEEWAGDNHDIIPDGYNIGRDELVGAAAGDTNYNGVNYTTTVDWIAGLLAPGSNGINHGISQDGMVALLTVTIVNTTFCSSEVHK</sequence>
<organism evidence="1 2">
    <name type="scientific">Botryobasidium botryosum (strain FD-172 SS1)</name>
    <dbReference type="NCBI Taxonomy" id="930990"/>
    <lineage>
        <taxon>Eukaryota</taxon>
        <taxon>Fungi</taxon>
        <taxon>Dikarya</taxon>
        <taxon>Basidiomycota</taxon>
        <taxon>Agaricomycotina</taxon>
        <taxon>Agaricomycetes</taxon>
        <taxon>Cantharellales</taxon>
        <taxon>Botryobasidiaceae</taxon>
        <taxon>Botryobasidium</taxon>
    </lineage>
</organism>
<reference evidence="2" key="1">
    <citation type="journal article" date="2014" name="Proc. Natl. Acad. Sci. U.S.A.">
        <title>Extensive sampling of basidiomycete genomes demonstrates inadequacy of the white-rot/brown-rot paradigm for wood decay fungi.</title>
        <authorList>
            <person name="Riley R."/>
            <person name="Salamov A.A."/>
            <person name="Brown D.W."/>
            <person name="Nagy L.G."/>
            <person name="Floudas D."/>
            <person name="Held B.W."/>
            <person name="Levasseur A."/>
            <person name="Lombard V."/>
            <person name="Morin E."/>
            <person name="Otillar R."/>
            <person name="Lindquist E.A."/>
            <person name="Sun H."/>
            <person name="LaButti K.M."/>
            <person name="Schmutz J."/>
            <person name="Jabbour D."/>
            <person name="Luo H."/>
            <person name="Baker S.E."/>
            <person name="Pisabarro A.G."/>
            <person name="Walton J.D."/>
            <person name="Blanchette R.A."/>
            <person name="Henrissat B."/>
            <person name="Martin F."/>
            <person name="Cullen D."/>
            <person name="Hibbett D.S."/>
            <person name="Grigoriev I.V."/>
        </authorList>
    </citation>
    <scope>NUCLEOTIDE SEQUENCE [LARGE SCALE GENOMIC DNA]</scope>
    <source>
        <strain evidence="2">FD-172 SS1</strain>
    </source>
</reference>
<proteinExistence type="predicted"/>
<dbReference type="InParanoid" id="A0A067MX61"/>
<dbReference type="HOGENOM" id="CLU_061244_1_1_1"/>
<keyword evidence="2" id="KW-1185">Reference proteome</keyword>